<keyword evidence="3" id="KW-0813">Transport</keyword>
<keyword evidence="9" id="KW-0472">Membrane</keyword>
<comment type="subcellular location">
    <subcellularLocation>
        <location evidence="1">Cell outer membrane</location>
        <topology evidence="1">Multi-pass membrane protein</topology>
    </subcellularLocation>
</comment>
<protein>
    <submittedName>
        <fullName evidence="13">Porin</fullName>
    </submittedName>
</protein>
<dbReference type="Gene3D" id="2.40.160.10">
    <property type="entry name" value="Porin"/>
    <property type="match status" value="1"/>
</dbReference>
<evidence type="ECO:0000256" key="7">
    <source>
        <dbReference type="ARBA" id="ARBA00023065"/>
    </source>
</evidence>
<reference evidence="14" key="1">
    <citation type="submission" date="2019-07" db="EMBL/GenBank/DDBJ databases">
        <title>Chitinimonas sp. nov., isolated from Ny-Alesund, arctica soil.</title>
        <authorList>
            <person name="Xu Q."/>
            <person name="Peng F."/>
        </authorList>
    </citation>
    <scope>NUCLEOTIDE SEQUENCE [LARGE SCALE GENOMIC DNA]</scope>
    <source>
        <strain evidence="14">R3-44</strain>
    </source>
</reference>
<dbReference type="SUPFAM" id="SSF56935">
    <property type="entry name" value="Porins"/>
    <property type="match status" value="1"/>
</dbReference>
<feature type="chain" id="PRO_5022058331" evidence="11">
    <location>
        <begin position="22"/>
        <end position="313"/>
    </location>
</feature>
<keyword evidence="5" id="KW-0812">Transmembrane</keyword>
<evidence type="ECO:0000256" key="9">
    <source>
        <dbReference type="ARBA" id="ARBA00023136"/>
    </source>
</evidence>
<dbReference type="PANTHER" id="PTHR34501:SF9">
    <property type="entry name" value="MAJOR OUTER MEMBRANE PROTEIN P.IA"/>
    <property type="match status" value="1"/>
</dbReference>
<evidence type="ECO:0000313" key="13">
    <source>
        <dbReference type="EMBL" id="QDQ27807.1"/>
    </source>
</evidence>
<dbReference type="InterPro" id="IPR050298">
    <property type="entry name" value="Gram-neg_bact_OMP"/>
</dbReference>
<dbReference type="InterPro" id="IPR001702">
    <property type="entry name" value="Porin_Gram-ve"/>
</dbReference>
<evidence type="ECO:0000313" key="14">
    <source>
        <dbReference type="Proteomes" id="UP000317550"/>
    </source>
</evidence>
<dbReference type="GO" id="GO:0034220">
    <property type="term" value="P:monoatomic ion transmembrane transport"/>
    <property type="evidence" value="ECO:0007669"/>
    <property type="project" value="InterPro"/>
</dbReference>
<organism evidence="13 14">
    <name type="scientific">Chitinimonas arctica</name>
    <dbReference type="NCBI Taxonomy" id="2594795"/>
    <lineage>
        <taxon>Bacteria</taxon>
        <taxon>Pseudomonadati</taxon>
        <taxon>Pseudomonadota</taxon>
        <taxon>Betaproteobacteria</taxon>
        <taxon>Neisseriales</taxon>
        <taxon>Chitinibacteraceae</taxon>
        <taxon>Chitinimonas</taxon>
    </lineage>
</organism>
<accession>A0A516SI23</accession>
<evidence type="ECO:0000256" key="11">
    <source>
        <dbReference type="SAM" id="SignalP"/>
    </source>
</evidence>
<keyword evidence="7" id="KW-0406">Ion transport</keyword>
<dbReference type="EMBL" id="CP041730">
    <property type="protein sequence ID" value="QDQ27807.1"/>
    <property type="molecule type" value="Genomic_DNA"/>
</dbReference>
<dbReference type="PANTHER" id="PTHR34501">
    <property type="entry name" value="PROTEIN YDDL-RELATED"/>
    <property type="match status" value="1"/>
</dbReference>
<keyword evidence="14" id="KW-1185">Reference proteome</keyword>
<evidence type="ECO:0000256" key="8">
    <source>
        <dbReference type="ARBA" id="ARBA00023114"/>
    </source>
</evidence>
<dbReference type="GO" id="GO:0009279">
    <property type="term" value="C:cell outer membrane"/>
    <property type="evidence" value="ECO:0007669"/>
    <property type="project" value="UniProtKB-SubCell"/>
</dbReference>
<evidence type="ECO:0000256" key="1">
    <source>
        <dbReference type="ARBA" id="ARBA00004571"/>
    </source>
</evidence>
<evidence type="ECO:0000256" key="5">
    <source>
        <dbReference type="ARBA" id="ARBA00022692"/>
    </source>
</evidence>
<dbReference type="CDD" id="cd00342">
    <property type="entry name" value="gram_neg_porins"/>
    <property type="match status" value="1"/>
</dbReference>
<dbReference type="OrthoDB" id="6975458at2"/>
<evidence type="ECO:0000256" key="2">
    <source>
        <dbReference type="ARBA" id="ARBA00011233"/>
    </source>
</evidence>
<dbReference type="PRINTS" id="PR00182">
    <property type="entry name" value="ECOLNEIPORIN"/>
</dbReference>
<sequence length="313" mass="33176">MNKKLIALAVAAAAIAPTAFAAGNEVVLYGQVNVGVEISARPGAEPDQTKISNLSSRIGFKGQEDLGDGLSAFFKIESAVAPDDASRSGFGTREAWVGLKGDWGSVAAGRGKSPYTQATEEFDPFYLDDSLGLTNHGSNDNYRINNAIRFDGAYGPVTYSYANSFGENKGAPAGTRSTNDFSMQAKYAAENFSLVGAYGVFKPKAGKAVKRLLLGGTFTMGDLSLSLAGQHRNDGNDKFTDPLLLVGYSMGDLSLQAGAIFWDKDTMANTKTQGTAGLFYNLSKRTVVTGEYTNSYAGVKGHNTFTLGLNHSF</sequence>
<dbReference type="Pfam" id="PF13609">
    <property type="entry name" value="Porin_4"/>
    <property type="match status" value="1"/>
</dbReference>
<keyword evidence="4" id="KW-1134">Transmembrane beta strand</keyword>
<feature type="signal peptide" evidence="11">
    <location>
        <begin position="1"/>
        <end position="21"/>
    </location>
</feature>
<dbReference type="GO" id="GO:0015288">
    <property type="term" value="F:porin activity"/>
    <property type="evidence" value="ECO:0007669"/>
    <property type="project" value="UniProtKB-KW"/>
</dbReference>
<dbReference type="KEGG" id="cari:FNU76_16455"/>
<dbReference type="InterPro" id="IPR002299">
    <property type="entry name" value="Porin_Neis"/>
</dbReference>
<evidence type="ECO:0000256" key="6">
    <source>
        <dbReference type="ARBA" id="ARBA00022729"/>
    </source>
</evidence>
<feature type="domain" description="Porin" evidence="12">
    <location>
        <begin position="7"/>
        <end position="294"/>
    </location>
</feature>
<name>A0A516SI23_9NEIS</name>
<keyword evidence="10" id="KW-0998">Cell outer membrane</keyword>
<evidence type="ECO:0000256" key="10">
    <source>
        <dbReference type="ARBA" id="ARBA00023237"/>
    </source>
</evidence>
<evidence type="ECO:0000256" key="4">
    <source>
        <dbReference type="ARBA" id="ARBA00022452"/>
    </source>
</evidence>
<evidence type="ECO:0000259" key="12">
    <source>
        <dbReference type="Pfam" id="PF13609"/>
    </source>
</evidence>
<keyword evidence="6 11" id="KW-0732">Signal</keyword>
<proteinExistence type="predicted"/>
<dbReference type="GO" id="GO:0046930">
    <property type="term" value="C:pore complex"/>
    <property type="evidence" value="ECO:0007669"/>
    <property type="project" value="UniProtKB-KW"/>
</dbReference>
<comment type="subunit">
    <text evidence="2">Homotrimer.</text>
</comment>
<keyword evidence="8" id="KW-0626">Porin</keyword>
<dbReference type="AlphaFoldDB" id="A0A516SI23"/>
<gene>
    <name evidence="13" type="ORF">FNU76_16455</name>
</gene>
<dbReference type="InterPro" id="IPR033900">
    <property type="entry name" value="Gram_neg_porin_domain"/>
</dbReference>
<dbReference type="PRINTS" id="PR00184">
    <property type="entry name" value="NEISSPPORIN"/>
</dbReference>
<dbReference type="InterPro" id="IPR023614">
    <property type="entry name" value="Porin_dom_sf"/>
</dbReference>
<dbReference type="Proteomes" id="UP000317550">
    <property type="component" value="Chromosome"/>
</dbReference>
<evidence type="ECO:0000256" key="3">
    <source>
        <dbReference type="ARBA" id="ARBA00022448"/>
    </source>
</evidence>
<dbReference type="RefSeq" id="WP_144279195.1">
    <property type="nucleotide sequence ID" value="NZ_CP041730.1"/>
</dbReference>